<feature type="domain" description="ABC transporter" evidence="5">
    <location>
        <begin position="3"/>
        <end position="232"/>
    </location>
</feature>
<evidence type="ECO:0000313" key="7">
    <source>
        <dbReference type="Proteomes" id="UP000030185"/>
    </source>
</evidence>
<dbReference type="InterPro" id="IPR003593">
    <property type="entry name" value="AAA+_ATPase"/>
</dbReference>
<proteinExistence type="inferred from homology"/>
<keyword evidence="7" id="KW-1185">Reference proteome</keyword>
<evidence type="ECO:0000313" key="6">
    <source>
        <dbReference type="EMBL" id="GAL84988.1"/>
    </source>
</evidence>
<dbReference type="Proteomes" id="UP000030185">
    <property type="component" value="Unassembled WGS sequence"/>
</dbReference>
<organism evidence="6 7">
    <name type="scientific">Sporocytophaga myxococcoides</name>
    <dbReference type="NCBI Taxonomy" id="153721"/>
    <lineage>
        <taxon>Bacteria</taxon>
        <taxon>Pseudomonadati</taxon>
        <taxon>Bacteroidota</taxon>
        <taxon>Cytophagia</taxon>
        <taxon>Cytophagales</taxon>
        <taxon>Cytophagaceae</taxon>
        <taxon>Sporocytophaga</taxon>
    </lineage>
</organism>
<dbReference type="STRING" id="153721.MYP_2216"/>
<evidence type="ECO:0000256" key="1">
    <source>
        <dbReference type="ARBA" id="ARBA00005417"/>
    </source>
</evidence>
<dbReference type="InterPro" id="IPR003439">
    <property type="entry name" value="ABC_transporter-like_ATP-bd"/>
</dbReference>
<accession>A0A098LFW2</accession>
<dbReference type="Gene3D" id="3.40.50.300">
    <property type="entry name" value="P-loop containing nucleotide triphosphate hydrolases"/>
    <property type="match status" value="1"/>
</dbReference>
<dbReference type="CDD" id="cd03230">
    <property type="entry name" value="ABC_DR_subfamily_A"/>
    <property type="match status" value="1"/>
</dbReference>
<dbReference type="SUPFAM" id="SSF52540">
    <property type="entry name" value="P-loop containing nucleoside triphosphate hydrolases"/>
    <property type="match status" value="1"/>
</dbReference>
<evidence type="ECO:0000256" key="3">
    <source>
        <dbReference type="ARBA" id="ARBA00022741"/>
    </source>
</evidence>
<keyword evidence="4" id="KW-0067">ATP-binding</keyword>
<dbReference type="GO" id="GO:0016887">
    <property type="term" value="F:ATP hydrolysis activity"/>
    <property type="evidence" value="ECO:0007669"/>
    <property type="project" value="InterPro"/>
</dbReference>
<dbReference type="RefSeq" id="WP_045462878.1">
    <property type="nucleotide sequence ID" value="NZ_BBLT01000004.1"/>
</dbReference>
<name>A0A098LFW2_9BACT</name>
<keyword evidence="3" id="KW-0547">Nucleotide-binding</keyword>
<dbReference type="NCBIfam" id="TIGR03522">
    <property type="entry name" value="GldA_ABC_ATP"/>
    <property type="match status" value="1"/>
</dbReference>
<dbReference type="PANTHER" id="PTHR43335">
    <property type="entry name" value="ABC TRANSPORTER, ATP-BINDING PROTEIN"/>
    <property type="match status" value="1"/>
</dbReference>
<dbReference type="Pfam" id="PF00005">
    <property type="entry name" value="ABC_tran"/>
    <property type="match status" value="1"/>
</dbReference>
<protein>
    <submittedName>
        <fullName evidence="6">Gliding motility protein GldA</fullName>
    </submittedName>
</protein>
<dbReference type="SMART" id="SM00382">
    <property type="entry name" value="AAA"/>
    <property type="match status" value="1"/>
</dbReference>
<dbReference type="GO" id="GO:0005524">
    <property type="term" value="F:ATP binding"/>
    <property type="evidence" value="ECO:0007669"/>
    <property type="project" value="UniProtKB-KW"/>
</dbReference>
<sequence length="309" mass="34109">MSLKVQELTKIYGEQKAVDHISFEAGKGEILGFLGPNGAGKSTTMKIATCYIPPTSGVVTVAGYDVVESPLEVRKNVGYLPEHNPLYLDMYVHEYLEFIGSLHALKGSKLKGRVQEMVEMTGLTLEQNKKLGALSKGYRQRVGLAQAMIHEPQVLILDEPTTGLDPNQILEIRSLIKNIGKEKTVLFSTHIMQEVQALCDRVVIINRGKIVADSRVSELKGLQTSGKKIIVEFSGAIEVEYLKSLSGVNEVNYLAGGKYELYSSGENDVRGAIFKLASERNWALIGLNQEEHSLENIFRDLTGKKNDSI</sequence>
<dbReference type="PANTHER" id="PTHR43335:SF4">
    <property type="entry name" value="ABC TRANSPORTER, ATP-BINDING PROTEIN"/>
    <property type="match status" value="1"/>
</dbReference>
<evidence type="ECO:0000256" key="2">
    <source>
        <dbReference type="ARBA" id="ARBA00022448"/>
    </source>
</evidence>
<evidence type="ECO:0000256" key="4">
    <source>
        <dbReference type="ARBA" id="ARBA00022840"/>
    </source>
</evidence>
<dbReference type="AlphaFoldDB" id="A0A098LFW2"/>
<dbReference type="EMBL" id="BBLT01000004">
    <property type="protein sequence ID" value="GAL84988.1"/>
    <property type="molecule type" value="Genomic_DNA"/>
</dbReference>
<comment type="similarity">
    <text evidence="1">Belongs to the ABC transporter superfamily.</text>
</comment>
<dbReference type="eggNOG" id="COG1131">
    <property type="taxonomic scope" value="Bacteria"/>
</dbReference>
<dbReference type="PROSITE" id="PS50893">
    <property type="entry name" value="ABC_TRANSPORTER_2"/>
    <property type="match status" value="1"/>
</dbReference>
<dbReference type="OrthoDB" id="9808363at2"/>
<gene>
    <name evidence="6" type="ORF">MYP_2216</name>
</gene>
<dbReference type="InterPro" id="IPR019864">
    <property type="entry name" value="Motility-assoc_ABC_GldA"/>
</dbReference>
<keyword evidence="2" id="KW-0813">Transport</keyword>
<dbReference type="InterPro" id="IPR027417">
    <property type="entry name" value="P-loop_NTPase"/>
</dbReference>
<comment type="caution">
    <text evidence="6">The sequence shown here is derived from an EMBL/GenBank/DDBJ whole genome shotgun (WGS) entry which is preliminary data.</text>
</comment>
<reference evidence="6 7" key="1">
    <citation type="submission" date="2014-09" db="EMBL/GenBank/DDBJ databases">
        <title>Sporocytophaga myxococcoides PG-01 genome sequencing.</title>
        <authorList>
            <person name="Liu L."/>
            <person name="Gao P.J."/>
            <person name="Chen G.J."/>
            <person name="Wang L.S."/>
        </authorList>
    </citation>
    <scope>NUCLEOTIDE SEQUENCE [LARGE SCALE GENOMIC DNA]</scope>
    <source>
        <strain evidence="6 7">PG-01</strain>
    </source>
</reference>
<evidence type="ECO:0000259" key="5">
    <source>
        <dbReference type="PROSITE" id="PS50893"/>
    </source>
</evidence>